<dbReference type="EMBL" id="BSUY01000001">
    <property type="protein sequence ID" value="GMA83101.1"/>
    <property type="molecule type" value="Genomic_DNA"/>
</dbReference>
<name>A0ABQ6J6D0_9GAMM</name>
<dbReference type="PANTHER" id="PTHR38776">
    <property type="entry name" value="MLTA-INTERACTING PROTEIN-RELATED"/>
    <property type="match status" value="1"/>
</dbReference>
<keyword evidence="4" id="KW-0472">Membrane</keyword>
<evidence type="ECO:0000256" key="2">
    <source>
        <dbReference type="ARBA" id="ARBA00005722"/>
    </source>
</evidence>
<dbReference type="Proteomes" id="UP001157046">
    <property type="component" value="Unassembled WGS sequence"/>
</dbReference>
<comment type="subcellular location">
    <subcellularLocation>
        <location evidence="1">Cell outer membrane</location>
    </subcellularLocation>
</comment>
<accession>A0ABQ6J6D0</accession>
<comment type="similarity">
    <text evidence="2">Belongs to the MipA/OmpV family.</text>
</comment>
<protein>
    <submittedName>
        <fullName evidence="6">Outer membrane MltA-interaction protein MipA</fullName>
    </submittedName>
</protein>
<evidence type="ECO:0000256" key="5">
    <source>
        <dbReference type="ARBA" id="ARBA00023237"/>
    </source>
</evidence>
<keyword evidence="5" id="KW-0998">Cell outer membrane</keyword>
<reference evidence="7" key="1">
    <citation type="journal article" date="2019" name="Int. J. Syst. Evol. Microbiol.">
        <title>The Global Catalogue of Microorganisms (GCM) 10K type strain sequencing project: providing services to taxonomists for standard genome sequencing and annotation.</title>
        <authorList>
            <consortium name="The Broad Institute Genomics Platform"/>
            <consortium name="The Broad Institute Genome Sequencing Center for Infectious Disease"/>
            <person name="Wu L."/>
            <person name="Ma J."/>
        </authorList>
    </citation>
    <scope>NUCLEOTIDE SEQUENCE [LARGE SCALE GENOMIC DNA]</scope>
    <source>
        <strain evidence="7">NBRC 102030</strain>
    </source>
</reference>
<dbReference type="Pfam" id="PF06629">
    <property type="entry name" value="MipA"/>
    <property type="match status" value="1"/>
</dbReference>
<dbReference type="InterPro" id="IPR010583">
    <property type="entry name" value="MipA"/>
</dbReference>
<keyword evidence="3" id="KW-0732">Signal</keyword>
<comment type="caution">
    <text evidence="6">The sequence shown here is derived from an EMBL/GenBank/DDBJ whole genome shotgun (WGS) entry which is preliminary data.</text>
</comment>
<evidence type="ECO:0000256" key="1">
    <source>
        <dbReference type="ARBA" id="ARBA00004442"/>
    </source>
</evidence>
<keyword evidence="7" id="KW-1185">Reference proteome</keyword>
<sequence>MLLCFPVQVTAAFNHKIMYRILFILIASLSILPSIGMAKQTCVPESQCIEMDNWDLGVAIGWGQKSNPLKDFNDIPLFFIPTIAYYGKNWFFDNGNLGYTLAEQESFTINLVTSYSLDRAYFYRWDPSNVFLERSSQMPTKTTTNLALTTEPEAEFNTLETRNFTMLGGAEAFIYTRLGIIRLAYTHDMFNVHQGSEAQIKWSNGWELDRFIFEFALIFDWKSQAVVDYYYGVRPSENAYWSEQYQAKSGWNKGAEITTRYVLTDNWDLLLAVRYTQIADEIAASPLLIQDYSRTYFIGAAYRF</sequence>
<organism evidence="6 7">
    <name type="scientific">Shewanella glacialipiscicola</name>
    <dbReference type="NCBI Taxonomy" id="614069"/>
    <lineage>
        <taxon>Bacteria</taxon>
        <taxon>Pseudomonadati</taxon>
        <taxon>Pseudomonadota</taxon>
        <taxon>Gammaproteobacteria</taxon>
        <taxon>Alteromonadales</taxon>
        <taxon>Shewanellaceae</taxon>
        <taxon>Shewanella</taxon>
    </lineage>
</organism>
<evidence type="ECO:0000256" key="4">
    <source>
        <dbReference type="ARBA" id="ARBA00023136"/>
    </source>
</evidence>
<proteinExistence type="inferred from homology"/>
<evidence type="ECO:0000313" key="6">
    <source>
        <dbReference type="EMBL" id="GMA83101.1"/>
    </source>
</evidence>
<evidence type="ECO:0000256" key="3">
    <source>
        <dbReference type="ARBA" id="ARBA00022729"/>
    </source>
</evidence>
<dbReference type="PANTHER" id="PTHR38776:SF1">
    <property type="entry name" value="MLTA-INTERACTING PROTEIN-RELATED"/>
    <property type="match status" value="1"/>
</dbReference>
<gene>
    <name evidence="6" type="primary">mipA</name>
    <name evidence="6" type="ORF">GCM10025855_26340</name>
</gene>
<evidence type="ECO:0000313" key="7">
    <source>
        <dbReference type="Proteomes" id="UP001157046"/>
    </source>
</evidence>